<protein>
    <submittedName>
        <fullName evidence="4">Uncharacterized protein</fullName>
    </submittedName>
</protein>
<keyword evidence="2" id="KW-0812">Transmembrane</keyword>
<feature type="signal peptide" evidence="3">
    <location>
        <begin position="1"/>
        <end position="19"/>
    </location>
</feature>
<evidence type="ECO:0000313" key="4">
    <source>
        <dbReference type="EMBL" id="CAH1795389.1"/>
    </source>
</evidence>
<reference evidence="4" key="1">
    <citation type="submission" date="2022-03" db="EMBL/GenBank/DDBJ databases">
        <authorList>
            <person name="Martin C."/>
        </authorList>
    </citation>
    <scope>NUCLEOTIDE SEQUENCE</scope>
</reference>
<proteinExistence type="predicted"/>
<evidence type="ECO:0000256" key="1">
    <source>
        <dbReference type="SAM" id="MobiDB-lite"/>
    </source>
</evidence>
<feature type="compositionally biased region" description="Basic and acidic residues" evidence="1">
    <location>
        <begin position="137"/>
        <end position="170"/>
    </location>
</feature>
<dbReference type="AlphaFoldDB" id="A0A8J1U6J0"/>
<accession>A0A8J1U6J0</accession>
<evidence type="ECO:0000313" key="5">
    <source>
        <dbReference type="Proteomes" id="UP000749559"/>
    </source>
</evidence>
<feature type="transmembrane region" description="Helical" evidence="2">
    <location>
        <begin position="188"/>
        <end position="210"/>
    </location>
</feature>
<name>A0A8J1U6J0_OWEFU</name>
<evidence type="ECO:0000256" key="3">
    <source>
        <dbReference type="SAM" id="SignalP"/>
    </source>
</evidence>
<keyword evidence="5" id="KW-1185">Reference proteome</keyword>
<sequence length="317" mass="34830">MRILICIIFLGFLKQGYEADSSKSSSEEDKDETISVTKTTIKTTTKSITKEAIASTLSPETEPTIKTTQSTSIKPSTASPIVIIKTSVPSTLSTGTTVKNGERANDSSSGQIEPFTTLPEAVIETRSTSSISPTSTTDKDNKKARDSSSYHSSEENDSDTSHNDGDKPDVHASNVTKEAGREVDNMKAVIIGIIVAVVLLTLMLLATLLFKCYRYKREKRVEVYETITKPVVQAQEVHHHYNYPNNNPAFESYYVEPISGPNIHMRSKPTKDSDNETYIDIDRGSSLVDSGYDTWMPGGSGISQEEPSPEYLEVIND</sequence>
<dbReference type="EMBL" id="CAIIXF020000009">
    <property type="protein sequence ID" value="CAH1795389.1"/>
    <property type="molecule type" value="Genomic_DNA"/>
</dbReference>
<dbReference type="OrthoDB" id="10264062at2759"/>
<keyword evidence="2" id="KW-0472">Membrane</keyword>
<keyword evidence="2" id="KW-1133">Transmembrane helix</keyword>
<evidence type="ECO:0000256" key="2">
    <source>
        <dbReference type="SAM" id="Phobius"/>
    </source>
</evidence>
<organism evidence="4 5">
    <name type="scientific">Owenia fusiformis</name>
    <name type="common">Polychaete worm</name>
    <dbReference type="NCBI Taxonomy" id="6347"/>
    <lineage>
        <taxon>Eukaryota</taxon>
        <taxon>Metazoa</taxon>
        <taxon>Spiralia</taxon>
        <taxon>Lophotrochozoa</taxon>
        <taxon>Annelida</taxon>
        <taxon>Polychaeta</taxon>
        <taxon>Sedentaria</taxon>
        <taxon>Canalipalpata</taxon>
        <taxon>Sabellida</taxon>
        <taxon>Oweniida</taxon>
        <taxon>Oweniidae</taxon>
        <taxon>Owenia</taxon>
    </lineage>
</organism>
<feature type="region of interest" description="Disordered" evidence="1">
    <location>
        <begin position="298"/>
        <end position="317"/>
    </location>
</feature>
<dbReference type="Proteomes" id="UP000749559">
    <property type="component" value="Unassembled WGS sequence"/>
</dbReference>
<feature type="region of interest" description="Disordered" evidence="1">
    <location>
        <begin position="57"/>
        <end position="76"/>
    </location>
</feature>
<gene>
    <name evidence="4" type="ORF">OFUS_LOCUS19935</name>
</gene>
<feature type="compositionally biased region" description="Low complexity" evidence="1">
    <location>
        <begin position="125"/>
        <end position="136"/>
    </location>
</feature>
<feature type="region of interest" description="Disordered" evidence="1">
    <location>
        <begin position="91"/>
        <end position="172"/>
    </location>
</feature>
<feature type="chain" id="PRO_5043848705" evidence="3">
    <location>
        <begin position="20"/>
        <end position="317"/>
    </location>
</feature>
<keyword evidence="3" id="KW-0732">Signal</keyword>
<comment type="caution">
    <text evidence="4">The sequence shown here is derived from an EMBL/GenBank/DDBJ whole genome shotgun (WGS) entry which is preliminary data.</text>
</comment>